<gene>
    <name evidence="2" type="ORF">F53441_6766</name>
</gene>
<sequence length="527" mass="61815">MMSLCRVNKAFYHMTMEAIEESDILRHVGYWDPICRKPFFYESDQDNDDPFDYDDDESELGLPHWFRPSYSADIPSNTFWINYLMKRTLGKIKKTRPTRDHLLLRKVAEYIWRYKSRGATCSEITFESVMRTVCEAAVYHGYIYDRRQFFIGVEELYFDFAALHLDESCATFRDALIVMAVYMNDMDLLEDVLSQEYSFTCPNDIGYPQWRQPEDPPFDSRYPPVQRQIEWKNGFKPPYCGKSLIRLGNAIKVAVQTDNMECTLVLLQCLTNHMVSLRYCREDIVTEVSLPRQIDFLRLAIESGPCLTENYIILPTLEDQIEMQPRGMPGSRCRGGVEISKMLEKTTNLEIFNLAYDAILAGYIERERVWWIPLNLRYEFDTLASWGVRRLQRAVLHDCLPIAQRLLELGYNLGPTRSLEELKEESRDDAEYMIDRERTRDTALPIAARRGNLEMVKLLFEAGAQKNRKNVRKAIRIAMEQENKEMLEILMSKGNSVGLLNKKAKRRWGRDLKDQGRQDMLAWLEMM</sequence>
<keyword evidence="3" id="KW-1185">Reference proteome</keyword>
<dbReference type="InterPro" id="IPR002110">
    <property type="entry name" value="Ankyrin_rpt"/>
</dbReference>
<dbReference type="InterPro" id="IPR036770">
    <property type="entry name" value="Ankyrin_rpt-contain_sf"/>
</dbReference>
<dbReference type="SMART" id="SM00248">
    <property type="entry name" value="ANK"/>
    <property type="match status" value="2"/>
</dbReference>
<dbReference type="PROSITE" id="PS50088">
    <property type="entry name" value="ANK_REPEAT"/>
    <property type="match status" value="1"/>
</dbReference>
<dbReference type="Pfam" id="PF12796">
    <property type="entry name" value="Ank_2"/>
    <property type="match status" value="1"/>
</dbReference>
<dbReference type="Proteomes" id="UP000605986">
    <property type="component" value="Unassembled WGS sequence"/>
</dbReference>
<proteinExistence type="predicted"/>
<evidence type="ECO:0000256" key="1">
    <source>
        <dbReference type="PROSITE-ProRule" id="PRU00023"/>
    </source>
</evidence>
<protein>
    <recommendedName>
        <fullName evidence="4">Ankyrin repeat protein</fullName>
    </recommendedName>
</protein>
<dbReference type="Gene3D" id="1.25.40.20">
    <property type="entry name" value="Ankyrin repeat-containing domain"/>
    <property type="match status" value="1"/>
</dbReference>
<keyword evidence="1" id="KW-0040">ANK repeat</keyword>
<reference evidence="2" key="1">
    <citation type="submission" date="2020-01" db="EMBL/GenBank/DDBJ databases">
        <title>Identification and distribution of gene clusters putatively required for synthesis of sphingolipid metabolism inhibitors in phylogenetically diverse species of the filamentous fungus Fusarium.</title>
        <authorList>
            <person name="Kim H.-S."/>
            <person name="Busman M."/>
            <person name="Brown D.W."/>
            <person name="Divon H."/>
            <person name="Uhlig S."/>
            <person name="Proctor R.H."/>
        </authorList>
    </citation>
    <scope>NUCLEOTIDE SEQUENCE</scope>
    <source>
        <strain evidence="2">NRRL 53441</strain>
    </source>
</reference>
<organism evidence="2 3">
    <name type="scientific">Fusarium austroafricanum</name>
    <dbReference type="NCBI Taxonomy" id="2364996"/>
    <lineage>
        <taxon>Eukaryota</taxon>
        <taxon>Fungi</taxon>
        <taxon>Dikarya</taxon>
        <taxon>Ascomycota</taxon>
        <taxon>Pezizomycotina</taxon>
        <taxon>Sordariomycetes</taxon>
        <taxon>Hypocreomycetidae</taxon>
        <taxon>Hypocreales</taxon>
        <taxon>Nectriaceae</taxon>
        <taxon>Fusarium</taxon>
        <taxon>Fusarium concolor species complex</taxon>
    </lineage>
</organism>
<dbReference type="EMBL" id="JAADJG010000260">
    <property type="protein sequence ID" value="KAF4450061.1"/>
    <property type="molecule type" value="Genomic_DNA"/>
</dbReference>
<evidence type="ECO:0000313" key="3">
    <source>
        <dbReference type="Proteomes" id="UP000605986"/>
    </source>
</evidence>
<accession>A0A8H4NZ67</accession>
<name>A0A8H4NZ67_9HYPO</name>
<feature type="repeat" description="ANK" evidence="1">
    <location>
        <begin position="439"/>
        <end position="471"/>
    </location>
</feature>
<evidence type="ECO:0000313" key="2">
    <source>
        <dbReference type="EMBL" id="KAF4450061.1"/>
    </source>
</evidence>
<dbReference type="SUPFAM" id="SSF48403">
    <property type="entry name" value="Ankyrin repeat"/>
    <property type="match status" value="1"/>
</dbReference>
<dbReference type="AlphaFoldDB" id="A0A8H4NZ67"/>
<dbReference type="PROSITE" id="PS50297">
    <property type="entry name" value="ANK_REP_REGION"/>
    <property type="match status" value="1"/>
</dbReference>
<evidence type="ECO:0008006" key="4">
    <source>
        <dbReference type="Google" id="ProtNLM"/>
    </source>
</evidence>
<dbReference type="OrthoDB" id="4153866at2759"/>
<comment type="caution">
    <text evidence="2">The sequence shown here is derived from an EMBL/GenBank/DDBJ whole genome shotgun (WGS) entry which is preliminary data.</text>
</comment>